<accession>A0ABQ3GFZ7</accession>
<reference evidence="2" key="1">
    <citation type="journal article" date="2019" name="Int. J. Syst. Evol. Microbiol.">
        <title>The Global Catalogue of Microorganisms (GCM) 10K type strain sequencing project: providing services to taxonomists for standard genome sequencing and annotation.</title>
        <authorList>
            <consortium name="The Broad Institute Genomics Platform"/>
            <consortium name="The Broad Institute Genome Sequencing Center for Infectious Disease"/>
            <person name="Wu L."/>
            <person name="Ma J."/>
        </authorList>
    </citation>
    <scope>NUCLEOTIDE SEQUENCE [LARGE SCALE GENOMIC DNA]</scope>
    <source>
        <strain evidence="2">KCTC 23314</strain>
    </source>
</reference>
<protein>
    <submittedName>
        <fullName evidence="1">Uncharacterized protein</fullName>
    </submittedName>
</protein>
<dbReference type="EMBL" id="BMYK01000058">
    <property type="protein sequence ID" value="GHD04896.1"/>
    <property type="molecule type" value="Genomic_DNA"/>
</dbReference>
<comment type="caution">
    <text evidence="1">The sequence shown here is derived from an EMBL/GenBank/DDBJ whole genome shotgun (WGS) entry which is preliminary data.</text>
</comment>
<organism evidence="1 2">
    <name type="scientific">Pseudorhodoferax aquiterrae</name>
    <dbReference type="NCBI Taxonomy" id="747304"/>
    <lineage>
        <taxon>Bacteria</taxon>
        <taxon>Pseudomonadati</taxon>
        <taxon>Pseudomonadota</taxon>
        <taxon>Betaproteobacteria</taxon>
        <taxon>Burkholderiales</taxon>
        <taxon>Comamonadaceae</taxon>
    </lineage>
</organism>
<evidence type="ECO:0000313" key="2">
    <source>
        <dbReference type="Proteomes" id="UP000626210"/>
    </source>
</evidence>
<name>A0ABQ3GFZ7_9BURK</name>
<dbReference type="Proteomes" id="UP000626210">
    <property type="component" value="Unassembled WGS sequence"/>
</dbReference>
<dbReference type="RefSeq" id="WP_189691131.1">
    <property type="nucleotide sequence ID" value="NZ_BMYK01000058.1"/>
</dbReference>
<gene>
    <name evidence="1" type="ORF">GCM10007320_66300</name>
</gene>
<sequence length="64" mass="7272">MASWLPGAPLRQMRTAERFVSFDGGLDWDDDGIPVHELLIVKVDRMLANVRHRTRVVPTNRSTA</sequence>
<keyword evidence="2" id="KW-1185">Reference proteome</keyword>
<evidence type="ECO:0000313" key="1">
    <source>
        <dbReference type="EMBL" id="GHD04896.1"/>
    </source>
</evidence>
<proteinExistence type="predicted"/>